<reference evidence="2" key="1">
    <citation type="journal article" date="2023" name="G3 (Bethesda)">
        <title>A reference genome for the long-term kleptoplast-retaining sea slug Elysia crispata morphotype clarki.</title>
        <authorList>
            <person name="Eastman K.E."/>
            <person name="Pendleton A.L."/>
            <person name="Shaikh M.A."/>
            <person name="Suttiyut T."/>
            <person name="Ogas R."/>
            <person name="Tomko P."/>
            <person name="Gavelis G."/>
            <person name="Widhalm J.R."/>
            <person name="Wisecaver J.H."/>
        </authorList>
    </citation>
    <scope>NUCLEOTIDE SEQUENCE</scope>
    <source>
        <strain evidence="2">ECLA1</strain>
    </source>
</reference>
<dbReference type="Pfam" id="PF13843">
    <property type="entry name" value="DDE_Tnp_1_7"/>
    <property type="match status" value="1"/>
</dbReference>
<dbReference type="PANTHER" id="PTHR46599">
    <property type="entry name" value="PIGGYBAC TRANSPOSABLE ELEMENT-DERIVED PROTEIN 4"/>
    <property type="match status" value="1"/>
</dbReference>
<dbReference type="Proteomes" id="UP001283361">
    <property type="component" value="Unassembled WGS sequence"/>
</dbReference>
<evidence type="ECO:0000313" key="2">
    <source>
        <dbReference type="EMBL" id="KAK3772918.1"/>
    </source>
</evidence>
<evidence type="ECO:0000259" key="1">
    <source>
        <dbReference type="Pfam" id="PF13843"/>
    </source>
</evidence>
<evidence type="ECO:0000313" key="3">
    <source>
        <dbReference type="Proteomes" id="UP001283361"/>
    </source>
</evidence>
<organism evidence="2 3">
    <name type="scientific">Elysia crispata</name>
    <name type="common">lettuce slug</name>
    <dbReference type="NCBI Taxonomy" id="231223"/>
    <lineage>
        <taxon>Eukaryota</taxon>
        <taxon>Metazoa</taxon>
        <taxon>Spiralia</taxon>
        <taxon>Lophotrochozoa</taxon>
        <taxon>Mollusca</taxon>
        <taxon>Gastropoda</taxon>
        <taxon>Heterobranchia</taxon>
        <taxon>Euthyneura</taxon>
        <taxon>Panpulmonata</taxon>
        <taxon>Sacoglossa</taxon>
        <taxon>Placobranchoidea</taxon>
        <taxon>Plakobranchidae</taxon>
        <taxon>Elysia</taxon>
    </lineage>
</organism>
<feature type="domain" description="PiggyBac transposable element-derived protein" evidence="1">
    <location>
        <begin position="14"/>
        <end position="141"/>
    </location>
</feature>
<accession>A0AAE1DKN8</accession>
<comment type="caution">
    <text evidence="2">The sequence shown here is derived from an EMBL/GenBank/DDBJ whole genome shotgun (WGS) entry which is preliminary data.</text>
</comment>
<sequence>MGKDPKYKDYAYVKEWQKVTTKEMKGFLLILIHMGYVTKKKIDDYWSKDEFTDSSFCGKIMSRKRFRAILSLLHFNDNKSYIPINQVGQDPLYKIKPVYERLQAKFQEVYVPLKEIAVDEAMCPWRGKLRFKVYLKDKPTPGG</sequence>
<keyword evidence="3" id="KW-1185">Reference proteome</keyword>
<dbReference type="InterPro" id="IPR029526">
    <property type="entry name" value="PGBD"/>
</dbReference>
<protein>
    <recommendedName>
        <fullName evidence="1">PiggyBac transposable element-derived protein domain-containing protein</fullName>
    </recommendedName>
</protein>
<dbReference type="AlphaFoldDB" id="A0AAE1DKN8"/>
<dbReference type="PANTHER" id="PTHR46599:SF3">
    <property type="entry name" value="PIGGYBAC TRANSPOSABLE ELEMENT-DERIVED PROTEIN 4"/>
    <property type="match status" value="1"/>
</dbReference>
<gene>
    <name evidence="2" type="ORF">RRG08_024102</name>
</gene>
<dbReference type="EMBL" id="JAWDGP010003588">
    <property type="protein sequence ID" value="KAK3772918.1"/>
    <property type="molecule type" value="Genomic_DNA"/>
</dbReference>
<proteinExistence type="predicted"/>
<name>A0AAE1DKN8_9GAST</name>